<evidence type="ECO:0000313" key="3">
    <source>
        <dbReference type="Proteomes" id="UP000008922"/>
    </source>
</evidence>
<dbReference type="AlphaFoldDB" id="E8MYF0"/>
<dbReference type="Proteomes" id="UP000008922">
    <property type="component" value="Chromosome"/>
</dbReference>
<feature type="transmembrane region" description="Helical" evidence="1">
    <location>
        <begin position="476"/>
        <end position="497"/>
    </location>
</feature>
<evidence type="ECO:0000313" key="2">
    <source>
        <dbReference type="EMBL" id="BAJ62095.1"/>
    </source>
</evidence>
<feature type="transmembrane region" description="Helical" evidence="1">
    <location>
        <begin position="61"/>
        <end position="86"/>
    </location>
</feature>
<feature type="transmembrane region" description="Helical" evidence="1">
    <location>
        <begin position="444"/>
        <end position="464"/>
    </location>
</feature>
<feature type="transmembrane region" description="Helical" evidence="1">
    <location>
        <begin position="236"/>
        <end position="265"/>
    </location>
</feature>
<keyword evidence="3" id="KW-1185">Reference proteome</keyword>
<feature type="transmembrane region" description="Helical" evidence="1">
    <location>
        <begin position="277"/>
        <end position="297"/>
    </location>
</feature>
<feature type="transmembrane region" description="Helical" evidence="1">
    <location>
        <begin position="208"/>
        <end position="224"/>
    </location>
</feature>
<dbReference type="KEGG" id="atm:ANT_00610"/>
<dbReference type="EMBL" id="AP012029">
    <property type="protein sequence ID" value="BAJ62095.1"/>
    <property type="molecule type" value="Genomic_DNA"/>
</dbReference>
<dbReference type="STRING" id="926569.ANT_00610"/>
<name>E8MYF0_ANATU</name>
<dbReference type="HOGENOM" id="CLU_536025_0_0_0"/>
<protein>
    <submittedName>
        <fullName evidence="2">Hypothetical membrane protein</fullName>
    </submittedName>
</protein>
<feature type="transmembrane region" description="Helical" evidence="1">
    <location>
        <begin position="29"/>
        <end position="49"/>
    </location>
</feature>
<proteinExistence type="predicted"/>
<evidence type="ECO:0000256" key="1">
    <source>
        <dbReference type="SAM" id="Phobius"/>
    </source>
</evidence>
<reference evidence="2 3" key="1">
    <citation type="submission" date="2010-12" db="EMBL/GenBank/DDBJ databases">
        <title>Whole genome sequence of Anaerolinea thermophila UNI-1.</title>
        <authorList>
            <person name="Narita-Yamada S."/>
            <person name="Kishi E."/>
            <person name="Watanabe Y."/>
            <person name="Takasaki K."/>
            <person name="Ankai A."/>
            <person name="Oguchi A."/>
            <person name="Fukui S."/>
            <person name="Takahashi M."/>
            <person name="Yashiro I."/>
            <person name="Hosoyama A."/>
            <person name="Sekiguchi Y."/>
            <person name="Hanada S."/>
            <person name="Fujita N."/>
        </authorList>
    </citation>
    <scope>NUCLEOTIDE SEQUENCE [LARGE SCALE GENOMIC DNA]</scope>
    <source>
        <strain evidence="3">DSM 14523 / JCM 11388 / NBRC 100420 / UNI-1</strain>
    </source>
</reference>
<keyword evidence="1" id="KW-0472">Membrane</keyword>
<accession>E8MYF0</accession>
<organism evidence="2 3">
    <name type="scientific">Anaerolinea thermophila (strain DSM 14523 / JCM 11388 / NBRC 100420 / UNI-1)</name>
    <dbReference type="NCBI Taxonomy" id="926569"/>
    <lineage>
        <taxon>Bacteria</taxon>
        <taxon>Bacillati</taxon>
        <taxon>Chloroflexota</taxon>
        <taxon>Anaerolineae</taxon>
        <taxon>Anaerolineales</taxon>
        <taxon>Anaerolineaceae</taxon>
        <taxon>Anaerolinea</taxon>
    </lineage>
</organism>
<dbReference type="RefSeq" id="WP_013558493.1">
    <property type="nucleotide sequence ID" value="NC_014960.1"/>
</dbReference>
<feature type="transmembrane region" description="Helical" evidence="1">
    <location>
        <begin position="154"/>
        <end position="172"/>
    </location>
</feature>
<dbReference type="OrthoDB" id="151025at2"/>
<gene>
    <name evidence="2" type="ordered locus">ANT_00610</name>
</gene>
<feature type="transmembrane region" description="Helical" evidence="1">
    <location>
        <begin position="389"/>
        <end position="406"/>
    </location>
</feature>
<keyword evidence="1" id="KW-0812">Transmembrane</keyword>
<feature type="transmembrane region" description="Helical" evidence="1">
    <location>
        <begin position="418"/>
        <end position="437"/>
    </location>
</feature>
<dbReference type="InParanoid" id="E8MYF0"/>
<feature type="transmembrane region" description="Helical" evidence="1">
    <location>
        <begin position="357"/>
        <end position="377"/>
    </location>
</feature>
<sequence length="508" mass="55767">MVKSWQKILALILGSAVLAALTAWLSPGAFWRGFGASFLLIGGSALALFGLWRGMGGGKHLALWMTLAFVLRLGLGLFFSLAYPLWGYDEPEYNAGYVFRDAYHRDREAYAVALSGERLLFNPNLELGSDQYGGLGMLSALVYRTLSTDAHRPALVLILGAFFFALGVPFLYRAAQARLTERAAQIAVWIYLLYPDGLFFTASQMREPFMLGLLCVGLWAVILWREHPRAALTAGALAVAGMLFISTRSAVFVVGILVLLAWLEFTARHPGRGWKALGWLGILLAGGVAFALTWGWFREAAVYDRVLTLKASGRLAAFIADVGDRYILPTIVGYGLAQPVFPAALVEPAIPLAKVVILLRSAGWYALAPLLVYALWAGWRATSEDDQRLILWAAGAFWAWALISALRGGGDMTDNPRYRMLLLPLGGLAVGWALEFARRTADRWLGRILAVEGIFLAVFLQWYLSRYLHWGGRLSLPAMGALIAGLSALVLVGGWVYDRLRPPRPSSR</sequence>
<keyword evidence="1" id="KW-1133">Transmembrane helix</keyword>